<feature type="transmembrane region" description="Helical" evidence="1">
    <location>
        <begin position="35"/>
        <end position="53"/>
    </location>
</feature>
<dbReference type="Proteomes" id="UP000688137">
    <property type="component" value="Unassembled WGS sequence"/>
</dbReference>
<comment type="caution">
    <text evidence="2">The sequence shown here is derived from an EMBL/GenBank/DDBJ whole genome shotgun (WGS) entry which is preliminary data.</text>
</comment>
<proteinExistence type="predicted"/>
<keyword evidence="1" id="KW-0472">Membrane</keyword>
<evidence type="ECO:0000313" key="2">
    <source>
        <dbReference type="EMBL" id="CAD8053394.1"/>
    </source>
</evidence>
<accession>A0A8S1KR53</accession>
<feature type="transmembrane region" description="Helical" evidence="1">
    <location>
        <begin position="160"/>
        <end position="177"/>
    </location>
</feature>
<gene>
    <name evidence="2" type="ORF">PPRIM_AZ9-3.1.T0200307</name>
</gene>
<keyword evidence="3" id="KW-1185">Reference proteome</keyword>
<dbReference type="AlphaFoldDB" id="A0A8S1KR53"/>
<feature type="transmembrane region" description="Helical" evidence="1">
    <location>
        <begin position="136"/>
        <end position="154"/>
    </location>
</feature>
<reference evidence="2" key="1">
    <citation type="submission" date="2021-01" db="EMBL/GenBank/DDBJ databases">
        <authorList>
            <consortium name="Genoscope - CEA"/>
            <person name="William W."/>
        </authorList>
    </citation>
    <scope>NUCLEOTIDE SEQUENCE</scope>
</reference>
<organism evidence="2 3">
    <name type="scientific">Paramecium primaurelia</name>
    <dbReference type="NCBI Taxonomy" id="5886"/>
    <lineage>
        <taxon>Eukaryota</taxon>
        <taxon>Sar</taxon>
        <taxon>Alveolata</taxon>
        <taxon>Ciliophora</taxon>
        <taxon>Intramacronucleata</taxon>
        <taxon>Oligohymenophorea</taxon>
        <taxon>Peniculida</taxon>
        <taxon>Parameciidae</taxon>
        <taxon>Paramecium</taxon>
    </lineage>
</organism>
<keyword evidence="1" id="KW-1133">Transmembrane helix</keyword>
<evidence type="ECO:0000313" key="3">
    <source>
        <dbReference type="Proteomes" id="UP000688137"/>
    </source>
</evidence>
<feature type="transmembrane region" description="Helical" evidence="1">
    <location>
        <begin position="84"/>
        <end position="104"/>
    </location>
</feature>
<sequence length="620" mass="73372">MNLPFNKWSLNFQHQEQEDLYQQYINQYRLNNFKIFTLLVCVLCLLFLMVFLIENQSQMIIIMISAVVGSLFLLYMLSHRLNPYLIYINFLLLLWHIATSLAISKSGMKIPQYMYGFSTSTLALPMLQYSHFKLKMSAILFIPAVQMGVLGIYSIDNLEFIFLAFFAQILLAVQAHNNEYMRRLAFSLEQINIKQKEIINQYVDCPFFAISLSENRQLFDLEFSNKEAQREYLISDSSFLKQFLRFKVLLDNKLTSELDQQNLGLKATEGTLKKPFIKMQQTLEEFACKIIKCRDNFQITVEGIHVSQNEQTLLSIEIKKIFFGKPILLILIKKKTISKIIEKYEQKIVYYKTIIHQIIKQIAESHELLYQIIRCDKQQDILEKVQCINILTLNKIKNIIVLINSDKIKTSKLEFEIINFNQYIQKLSYFLSKIAKQKNRIFELQISINEFMKISTQQNYLTQIILNLYEQALQQSKYNSLIKLQVSQLEFFDEKNKCLQKQRDHNINFQQEQFLIKFEMSFQSNKQFHLIPLQQQILDPQLPQDYLHNNSIEFEINHPICNLLLSLLGPYNEVFQSQHIKAKSLNGILYSNSISFFIYSDQSQINQSYLNFINYVQQYY</sequence>
<protein>
    <recommendedName>
        <fullName evidence="4">Transmembrane protein</fullName>
    </recommendedName>
</protein>
<evidence type="ECO:0000256" key="1">
    <source>
        <dbReference type="SAM" id="Phobius"/>
    </source>
</evidence>
<feature type="transmembrane region" description="Helical" evidence="1">
    <location>
        <begin position="60"/>
        <end position="78"/>
    </location>
</feature>
<dbReference type="EMBL" id="CAJJDM010000017">
    <property type="protein sequence ID" value="CAD8053394.1"/>
    <property type="molecule type" value="Genomic_DNA"/>
</dbReference>
<name>A0A8S1KR53_PARPR</name>
<evidence type="ECO:0008006" key="4">
    <source>
        <dbReference type="Google" id="ProtNLM"/>
    </source>
</evidence>
<keyword evidence="1" id="KW-0812">Transmembrane</keyword>